<sequence>MLKLRINSTEESRVKSNYVGEYYGRFDNSGEQSPISVSIPRGMR</sequence>
<accession>A0A392VIY5</accession>
<feature type="non-terminal residue" evidence="1">
    <location>
        <position position="44"/>
    </location>
</feature>
<organism evidence="1 2">
    <name type="scientific">Trifolium medium</name>
    <dbReference type="NCBI Taxonomy" id="97028"/>
    <lineage>
        <taxon>Eukaryota</taxon>
        <taxon>Viridiplantae</taxon>
        <taxon>Streptophyta</taxon>
        <taxon>Embryophyta</taxon>
        <taxon>Tracheophyta</taxon>
        <taxon>Spermatophyta</taxon>
        <taxon>Magnoliopsida</taxon>
        <taxon>eudicotyledons</taxon>
        <taxon>Gunneridae</taxon>
        <taxon>Pentapetalae</taxon>
        <taxon>rosids</taxon>
        <taxon>fabids</taxon>
        <taxon>Fabales</taxon>
        <taxon>Fabaceae</taxon>
        <taxon>Papilionoideae</taxon>
        <taxon>50 kb inversion clade</taxon>
        <taxon>NPAAA clade</taxon>
        <taxon>Hologalegina</taxon>
        <taxon>IRL clade</taxon>
        <taxon>Trifolieae</taxon>
        <taxon>Trifolium</taxon>
    </lineage>
</organism>
<reference evidence="1 2" key="1">
    <citation type="journal article" date="2018" name="Front. Plant Sci.">
        <title>Red Clover (Trifolium pratense) and Zigzag Clover (T. medium) - A Picture of Genomic Similarities and Differences.</title>
        <authorList>
            <person name="Dluhosova J."/>
            <person name="Istvanek J."/>
            <person name="Nedelnik J."/>
            <person name="Repkova J."/>
        </authorList>
    </citation>
    <scope>NUCLEOTIDE SEQUENCE [LARGE SCALE GENOMIC DNA]</scope>
    <source>
        <strain evidence="2">cv. 10/8</strain>
        <tissue evidence="1">Leaf</tissue>
    </source>
</reference>
<dbReference type="EMBL" id="LXQA011190310">
    <property type="protein sequence ID" value="MCI88336.1"/>
    <property type="molecule type" value="Genomic_DNA"/>
</dbReference>
<evidence type="ECO:0000313" key="2">
    <source>
        <dbReference type="Proteomes" id="UP000265520"/>
    </source>
</evidence>
<evidence type="ECO:0000313" key="1">
    <source>
        <dbReference type="EMBL" id="MCI88336.1"/>
    </source>
</evidence>
<keyword evidence="2" id="KW-1185">Reference proteome</keyword>
<comment type="caution">
    <text evidence="1">The sequence shown here is derived from an EMBL/GenBank/DDBJ whole genome shotgun (WGS) entry which is preliminary data.</text>
</comment>
<name>A0A392VIY5_9FABA</name>
<protein>
    <submittedName>
        <fullName evidence="1">Uncharacterized protein</fullName>
    </submittedName>
</protein>
<dbReference type="AlphaFoldDB" id="A0A392VIY5"/>
<proteinExistence type="predicted"/>
<dbReference type="Proteomes" id="UP000265520">
    <property type="component" value="Unassembled WGS sequence"/>
</dbReference>